<dbReference type="EMBL" id="JBHTBH010000008">
    <property type="protein sequence ID" value="MFC7329457.1"/>
    <property type="molecule type" value="Genomic_DNA"/>
</dbReference>
<sequence length="220" mass="23718">MLAIDDHMKELLAIPGARSVSLVDHTSDRVVARRGHDPTAVPGEAAGTAAVIRAILQNEPFARPDREADLEDVVITTDSGYLLAAVVRRSRGVRSRCHIQLRLDRATGNLAMARQAILRLARRLAAEPTADLLAFGRAPSVPVQRRRGHGPGTGGPAPRNGAGLPVRQRDPDRPARGRDGVRWTPPDRATLERVLGALRTMCVPPLRIGISVLLAGVRPR</sequence>
<dbReference type="RefSeq" id="WP_379872109.1">
    <property type="nucleotide sequence ID" value="NZ_JBHTBH010000008.1"/>
</dbReference>
<gene>
    <name evidence="2" type="ORF">ACFQRF_17125</name>
</gene>
<evidence type="ECO:0008006" key="4">
    <source>
        <dbReference type="Google" id="ProtNLM"/>
    </source>
</evidence>
<organism evidence="2 3">
    <name type="scientific">Marinactinospora rubrisoli</name>
    <dbReference type="NCBI Taxonomy" id="2715399"/>
    <lineage>
        <taxon>Bacteria</taxon>
        <taxon>Bacillati</taxon>
        <taxon>Actinomycetota</taxon>
        <taxon>Actinomycetes</taxon>
        <taxon>Streptosporangiales</taxon>
        <taxon>Nocardiopsidaceae</taxon>
        <taxon>Marinactinospora</taxon>
    </lineage>
</organism>
<keyword evidence="3" id="KW-1185">Reference proteome</keyword>
<dbReference type="Proteomes" id="UP001596540">
    <property type="component" value="Unassembled WGS sequence"/>
</dbReference>
<accession>A0ABW2KHP0</accession>
<protein>
    <recommendedName>
        <fullName evidence="4">Roadblock/LAMTOR2 domain-containing protein</fullName>
    </recommendedName>
</protein>
<evidence type="ECO:0000313" key="2">
    <source>
        <dbReference type="EMBL" id="MFC7329457.1"/>
    </source>
</evidence>
<evidence type="ECO:0000256" key="1">
    <source>
        <dbReference type="SAM" id="MobiDB-lite"/>
    </source>
</evidence>
<evidence type="ECO:0000313" key="3">
    <source>
        <dbReference type="Proteomes" id="UP001596540"/>
    </source>
</evidence>
<feature type="compositionally biased region" description="Basic and acidic residues" evidence="1">
    <location>
        <begin position="167"/>
        <end position="181"/>
    </location>
</feature>
<reference evidence="3" key="1">
    <citation type="journal article" date="2019" name="Int. J. Syst. Evol. Microbiol.">
        <title>The Global Catalogue of Microorganisms (GCM) 10K type strain sequencing project: providing services to taxonomists for standard genome sequencing and annotation.</title>
        <authorList>
            <consortium name="The Broad Institute Genomics Platform"/>
            <consortium name="The Broad Institute Genome Sequencing Center for Infectious Disease"/>
            <person name="Wu L."/>
            <person name="Ma J."/>
        </authorList>
    </citation>
    <scope>NUCLEOTIDE SEQUENCE [LARGE SCALE GENOMIC DNA]</scope>
    <source>
        <strain evidence="3">CGMCC 4.7382</strain>
    </source>
</reference>
<proteinExistence type="predicted"/>
<comment type="caution">
    <text evidence="2">The sequence shown here is derived from an EMBL/GenBank/DDBJ whole genome shotgun (WGS) entry which is preliminary data.</text>
</comment>
<feature type="region of interest" description="Disordered" evidence="1">
    <location>
        <begin position="141"/>
        <end position="185"/>
    </location>
</feature>
<name>A0ABW2KHP0_9ACTN</name>